<proteinExistence type="predicted"/>
<dbReference type="Proteomes" id="UP000053105">
    <property type="component" value="Unassembled WGS sequence"/>
</dbReference>
<accession>A0A0M8ZYC4</accession>
<evidence type="ECO:0000313" key="2">
    <source>
        <dbReference type="Proteomes" id="UP000053105"/>
    </source>
</evidence>
<protein>
    <submittedName>
        <fullName evidence="1">Uncharacterized protein</fullName>
    </submittedName>
</protein>
<reference evidence="1 2" key="1">
    <citation type="submission" date="2015-07" db="EMBL/GenBank/DDBJ databases">
        <title>The genome of Melipona quadrifasciata.</title>
        <authorList>
            <person name="Pan H."/>
            <person name="Kapheim K."/>
        </authorList>
    </citation>
    <scope>NUCLEOTIDE SEQUENCE [LARGE SCALE GENOMIC DNA]</scope>
    <source>
        <strain evidence="1">0111107301</strain>
        <tissue evidence="1">Whole body</tissue>
    </source>
</reference>
<keyword evidence="2" id="KW-1185">Reference proteome</keyword>
<dbReference type="EMBL" id="KQ435817">
    <property type="protein sequence ID" value="KOX72586.1"/>
    <property type="molecule type" value="Genomic_DNA"/>
</dbReference>
<sequence length="67" mass="7792">MQRVSPYSWMTQFNKYLVFDGEGPLGSDARWNAKDKGKESRLCVLSLIAFTALQSDRSFYFSRHCLH</sequence>
<evidence type="ECO:0000313" key="1">
    <source>
        <dbReference type="EMBL" id="KOX72586.1"/>
    </source>
</evidence>
<organism evidence="1 2">
    <name type="scientific">Melipona quadrifasciata</name>
    <dbReference type="NCBI Taxonomy" id="166423"/>
    <lineage>
        <taxon>Eukaryota</taxon>
        <taxon>Metazoa</taxon>
        <taxon>Ecdysozoa</taxon>
        <taxon>Arthropoda</taxon>
        <taxon>Hexapoda</taxon>
        <taxon>Insecta</taxon>
        <taxon>Pterygota</taxon>
        <taxon>Neoptera</taxon>
        <taxon>Endopterygota</taxon>
        <taxon>Hymenoptera</taxon>
        <taxon>Apocrita</taxon>
        <taxon>Aculeata</taxon>
        <taxon>Apoidea</taxon>
        <taxon>Anthophila</taxon>
        <taxon>Apidae</taxon>
        <taxon>Melipona</taxon>
    </lineage>
</organism>
<gene>
    <name evidence="1" type="ORF">WN51_02115</name>
</gene>
<name>A0A0M8ZYC4_9HYME</name>
<dbReference type="AlphaFoldDB" id="A0A0M8ZYC4"/>